<evidence type="ECO:0000256" key="3">
    <source>
        <dbReference type="PROSITE-ProRule" id="PRU01191"/>
    </source>
</evidence>
<evidence type="ECO:0000313" key="5">
    <source>
        <dbReference type="EMBL" id="RZC68779.1"/>
    </source>
</evidence>
<dbReference type="PROSITE" id="PS50985">
    <property type="entry name" value="GRAS"/>
    <property type="match status" value="1"/>
</dbReference>
<feature type="short sequence motif" description="VHIID" evidence="3">
    <location>
        <begin position="413"/>
        <end position="417"/>
    </location>
</feature>
<keyword evidence="6" id="KW-1185">Reference proteome</keyword>
<feature type="region of interest" description="Disordered" evidence="4">
    <location>
        <begin position="287"/>
        <end position="308"/>
    </location>
</feature>
<dbReference type="PANTHER" id="PTHR31636">
    <property type="entry name" value="OSJNBA0084A10.13 PROTEIN-RELATED"/>
    <property type="match status" value="1"/>
</dbReference>
<dbReference type="EMBL" id="CM010721">
    <property type="protein sequence ID" value="RZC68779.1"/>
    <property type="molecule type" value="Genomic_DNA"/>
</dbReference>
<dbReference type="Gramene" id="RZC68779">
    <property type="protein sequence ID" value="RZC68779"/>
    <property type="gene ID" value="C5167_031967"/>
</dbReference>
<organism evidence="5 6">
    <name type="scientific">Papaver somniferum</name>
    <name type="common">Opium poppy</name>
    <dbReference type="NCBI Taxonomy" id="3469"/>
    <lineage>
        <taxon>Eukaryota</taxon>
        <taxon>Viridiplantae</taxon>
        <taxon>Streptophyta</taxon>
        <taxon>Embryophyta</taxon>
        <taxon>Tracheophyta</taxon>
        <taxon>Spermatophyta</taxon>
        <taxon>Magnoliopsida</taxon>
        <taxon>Ranunculales</taxon>
        <taxon>Papaveraceae</taxon>
        <taxon>Papaveroideae</taxon>
        <taxon>Papaver</taxon>
    </lineage>
</organism>
<evidence type="ECO:0000256" key="4">
    <source>
        <dbReference type="SAM" id="MobiDB-lite"/>
    </source>
</evidence>
<protein>
    <submittedName>
        <fullName evidence="5">Uncharacterized protein</fullName>
    </submittedName>
</protein>
<feature type="region of interest" description="VHIID" evidence="3">
    <location>
        <begin position="382"/>
        <end position="447"/>
    </location>
</feature>
<keyword evidence="1" id="KW-0805">Transcription regulation</keyword>
<gene>
    <name evidence="5" type="ORF">C5167_031967</name>
</gene>
<evidence type="ECO:0000313" key="6">
    <source>
        <dbReference type="Proteomes" id="UP000316621"/>
    </source>
</evidence>
<evidence type="ECO:0000256" key="2">
    <source>
        <dbReference type="ARBA" id="ARBA00023163"/>
    </source>
</evidence>
<feature type="region of interest" description="Leucine repeat II (LRII)" evidence="3">
    <location>
        <begin position="463"/>
        <end position="495"/>
    </location>
</feature>
<evidence type="ECO:0000256" key="1">
    <source>
        <dbReference type="ARBA" id="ARBA00023015"/>
    </source>
</evidence>
<accession>A0A4Y7KA20</accession>
<feature type="region of interest" description="Disordered" evidence="4">
    <location>
        <begin position="1"/>
        <end position="25"/>
    </location>
</feature>
<feature type="region of interest" description="SAW" evidence="3">
    <location>
        <begin position="601"/>
        <end position="676"/>
    </location>
</feature>
<dbReference type="InterPro" id="IPR005202">
    <property type="entry name" value="TF_GRAS"/>
</dbReference>
<dbReference type="Pfam" id="PF03514">
    <property type="entry name" value="GRAS"/>
    <property type="match status" value="1"/>
</dbReference>
<reference evidence="5 6" key="1">
    <citation type="journal article" date="2018" name="Science">
        <title>The opium poppy genome and morphinan production.</title>
        <authorList>
            <person name="Guo L."/>
            <person name="Winzer T."/>
            <person name="Yang X."/>
            <person name="Li Y."/>
            <person name="Ning Z."/>
            <person name="He Z."/>
            <person name="Teodor R."/>
            <person name="Lu Y."/>
            <person name="Bowser T.A."/>
            <person name="Graham I.A."/>
            <person name="Ye K."/>
        </authorList>
    </citation>
    <scope>NUCLEOTIDE SEQUENCE [LARGE SCALE GENOMIC DNA]</scope>
    <source>
        <strain evidence="6">cv. HN1</strain>
        <tissue evidence="5">Leaves</tissue>
    </source>
</reference>
<dbReference type="OMA" id="NCWRCSS"/>
<comment type="similarity">
    <text evidence="3">Belongs to the GRAS family.</text>
</comment>
<dbReference type="Proteomes" id="UP000316621">
    <property type="component" value="Chromosome 7"/>
</dbReference>
<name>A0A4Y7KA20_PAPSO</name>
<dbReference type="AlphaFoldDB" id="A0A4Y7KA20"/>
<sequence length="689" mass="77992">MDQNHNNFSSSCSSNSSGIDTSSPNVSQVDEIVFPDAVLKYINQMLMEESNEETNFIFQEDSPALQIAEKSFYEILGEEYPTSSPDSNPEIQIENFTHYSGSENAAETSWSGEFGAYESLANNTQSVPSDCTFQAAHQLSYNLSNSFNSAAQGLVESGVGKVRVLDVHSESESIWQFRKGVEEANKFLPDDNNLIINLERNGFFYGESKKEGGEAGDVVVELDKDVRQISAYGSRKKKNVHREDIELEGQSNKQLAAVQTAMFDMVLLCNGENGEKANSVLRESLKIETSKNSHQNGGRSRSKKQTGKRDLVDLQSLLILCAQAVAAGDDYRQHSSPSGDGSQRLAQCFAYGLEARLAGSGSQIYSSLPHKTPSVADLLKAYQLFMVALPFQNMSNIFANLTISHLAENATTLHIIDFGILYGLQWPCLIRHLSKRKGGPPKLRITGIELPRPGFRPAERVEETGRRLRNYAEELNVPFEYHGIAQRWETIQLEDLKINKDELLVANCVYRARNLLDESVILDSPRDAVLNLIRKMNPRIFVHRIVNGTYNSPFFVTRFREALFHFSSMFDALETTVPRENPERIMIERNFLGKEAFNIIACEGSERVERPETFKQWKLRNRKAGFMQLPLNTDIMKKAKEQARLYYHKDFVIDEDSRWLLLGWKGRIIFAISSWRPSDFLTEKQTNYC</sequence>
<comment type="caution">
    <text evidence="3">Lacks conserved residue(s) required for the propagation of feature annotation.</text>
</comment>
<proteinExistence type="inferred from homology"/>
<keyword evidence="2" id="KW-0804">Transcription</keyword>